<feature type="compositionally biased region" description="Polar residues" evidence="1">
    <location>
        <begin position="35"/>
        <end position="52"/>
    </location>
</feature>
<gene>
    <name evidence="2" type="ORF">ECRASSUSDP1_LOCUS19977</name>
</gene>
<evidence type="ECO:0000313" key="2">
    <source>
        <dbReference type="EMBL" id="CAI2378580.1"/>
    </source>
</evidence>
<feature type="compositionally biased region" description="Basic residues" evidence="1">
    <location>
        <begin position="70"/>
        <end position="82"/>
    </location>
</feature>
<accession>A0AAD1XUR8</accession>
<protein>
    <submittedName>
        <fullName evidence="2">Uncharacterized protein</fullName>
    </submittedName>
</protein>
<feature type="region of interest" description="Disordered" evidence="1">
    <location>
        <begin position="196"/>
        <end position="222"/>
    </location>
</feature>
<dbReference type="AlphaFoldDB" id="A0AAD1XUR8"/>
<dbReference type="EMBL" id="CAMPGE010020323">
    <property type="protein sequence ID" value="CAI2378580.1"/>
    <property type="molecule type" value="Genomic_DNA"/>
</dbReference>
<proteinExistence type="predicted"/>
<keyword evidence="3" id="KW-1185">Reference proteome</keyword>
<comment type="caution">
    <text evidence="2">The sequence shown here is derived from an EMBL/GenBank/DDBJ whole genome shotgun (WGS) entry which is preliminary data.</text>
</comment>
<evidence type="ECO:0000313" key="3">
    <source>
        <dbReference type="Proteomes" id="UP001295684"/>
    </source>
</evidence>
<reference evidence="2" key="1">
    <citation type="submission" date="2023-07" db="EMBL/GenBank/DDBJ databases">
        <authorList>
            <consortium name="AG Swart"/>
            <person name="Singh M."/>
            <person name="Singh A."/>
            <person name="Seah K."/>
            <person name="Emmerich C."/>
        </authorList>
    </citation>
    <scope>NUCLEOTIDE SEQUENCE</scope>
    <source>
        <strain evidence="2">DP1</strain>
    </source>
</reference>
<organism evidence="2 3">
    <name type="scientific">Euplotes crassus</name>
    <dbReference type="NCBI Taxonomy" id="5936"/>
    <lineage>
        <taxon>Eukaryota</taxon>
        <taxon>Sar</taxon>
        <taxon>Alveolata</taxon>
        <taxon>Ciliophora</taxon>
        <taxon>Intramacronucleata</taxon>
        <taxon>Spirotrichea</taxon>
        <taxon>Hypotrichia</taxon>
        <taxon>Euplotida</taxon>
        <taxon>Euplotidae</taxon>
        <taxon>Moneuplotes</taxon>
    </lineage>
</organism>
<feature type="region of interest" description="Disordered" evidence="1">
    <location>
        <begin position="1"/>
        <end position="95"/>
    </location>
</feature>
<dbReference type="Proteomes" id="UP001295684">
    <property type="component" value="Unassembled WGS sequence"/>
</dbReference>
<feature type="compositionally biased region" description="Basic and acidic residues" evidence="1">
    <location>
        <begin position="1"/>
        <end position="15"/>
    </location>
</feature>
<name>A0AAD1XUR8_EUPCR</name>
<feature type="compositionally biased region" description="Acidic residues" evidence="1">
    <location>
        <begin position="203"/>
        <end position="216"/>
    </location>
</feature>
<sequence length="240" mass="27233">MLPKNLKKELLEMVEKTMMSDSSPNEKANPVPSELSDTFSSDLKPQPKSLSQEPKSPKTVPKKPETPKSIPKKPKSPKKSKSPKTTPTKPIKRTLPAPLISRLHQLFSLPTRGRGFRIKPNKNSRAAYCKPTSKYLKAFQDFISDMNQTWHHNLKQWCVSHKPQEARNDLSFSRKSQEDYRENVLVLENPEILLKPSLNTADEGNDSEMVGSDEAEDTSRGLNRPCRSQIVKIGFIQTQK</sequence>
<evidence type="ECO:0000256" key="1">
    <source>
        <dbReference type="SAM" id="MobiDB-lite"/>
    </source>
</evidence>